<reference evidence="1" key="1">
    <citation type="submission" date="2023-07" db="EMBL/GenBank/DDBJ databases">
        <title>draft genome sequence of fig (Ficus carica).</title>
        <authorList>
            <person name="Takahashi T."/>
            <person name="Nishimura K."/>
        </authorList>
    </citation>
    <scope>NUCLEOTIDE SEQUENCE</scope>
</reference>
<dbReference type="Proteomes" id="UP001187192">
    <property type="component" value="Unassembled WGS sequence"/>
</dbReference>
<evidence type="ECO:0000313" key="2">
    <source>
        <dbReference type="Proteomes" id="UP001187192"/>
    </source>
</evidence>
<comment type="caution">
    <text evidence="1">The sequence shown here is derived from an EMBL/GenBank/DDBJ whole genome shotgun (WGS) entry which is preliminary data.</text>
</comment>
<evidence type="ECO:0000313" key="1">
    <source>
        <dbReference type="EMBL" id="GMN31365.1"/>
    </source>
</evidence>
<name>A0AA87ZGI5_FICCA</name>
<accession>A0AA87ZGI5</accession>
<gene>
    <name evidence="1" type="ORF">TIFTF001_003238</name>
</gene>
<proteinExistence type="predicted"/>
<keyword evidence="2" id="KW-1185">Reference proteome</keyword>
<protein>
    <submittedName>
        <fullName evidence="1">Uncharacterized protein</fullName>
    </submittedName>
</protein>
<dbReference type="EMBL" id="BTGU01000003">
    <property type="protein sequence ID" value="GMN31365.1"/>
    <property type="molecule type" value="Genomic_DNA"/>
</dbReference>
<sequence>MAKSGIGLRVFRSVFGRNSGMGFGSFGVYFIGCRFRFRSAFDSYSVACEAFSEQCLRSRSLLLPSRLNSKLI</sequence>
<dbReference type="AlphaFoldDB" id="A0AA87ZGI5"/>
<organism evidence="1 2">
    <name type="scientific">Ficus carica</name>
    <name type="common">Common fig</name>
    <dbReference type="NCBI Taxonomy" id="3494"/>
    <lineage>
        <taxon>Eukaryota</taxon>
        <taxon>Viridiplantae</taxon>
        <taxon>Streptophyta</taxon>
        <taxon>Embryophyta</taxon>
        <taxon>Tracheophyta</taxon>
        <taxon>Spermatophyta</taxon>
        <taxon>Magnoliopsida</taxon>
        <taxon>eudicotyledons</taxon>
        <taxon>Gunneridae</taxon>
        <taxon>Pentapetalae</taxon>
        <taxon>rosids</taxon>
        <taxon>fabids</taxon>
        <taxon>Rosales</taxon>
        <taxon>Moraceae</taxon>
        <taxon>Ficeae</taxon>
        <taxon>Ficus</taxon>
    </lineage>
</organism>